<keyword evidence="3" id="KW-1185">Reference proteome</keyword>
<reference evidence="2 3" key="1">
    <citation type="journal article" date="2019" name="Microorganisms">
        <title>Paenibacillus lutrae sp. nov., A Chitinolytic Species Isolated from A River Otter in Castril Natural Park, Granada, Spain.</title>
        <authorList>
            <person name="Rodriguez M."/>
            <person name="Reina J.C."/>
            <person name="Bejar V."/>
            <person name="Llamas I."/>
        </authorList>
    </citation>
    <scope>NUCLEOTIDE SEQUENCE [LARGE SCALE GENOMIC DNA]</scope>
    <source>
        <strain evidence="2 3">N10</strain>
    </source>
</reference>
<dbReference type="RefSeq" id="WP_157338944.1">
    <property type="nucleotide sequence ID" value="NZ_RHLK01000032.1"/>
</dbReference>
<accession>A0A7X3FNH1</accession>
<proteinExistence type="predicted"/>
<feature type="transmembrane region" description="Helical" evidence="1">
    <location>
        <begin position="218"/>
        <end position="241"/>
    </location>
</feature>
<feature type="transmembrane region" description="Helical" evidence="1">
    <location>
        <begin position="107"/>
        <end position="133"/>
    </location>
</feature>
<dbReference type="Proteomes" id="UP000490800">
    <property type="component" value="Unassembled WGS sequence"/>
</dbReference>
<dbReference type="InterPro" id="IPR025238">
    <property type="entry name" value="DUF4184"/>
</dbReference>
<dbReference type="EMBL" id="RHLK01000032">
    <property type="protein sequence ID" value="MVP02599.1"/>
    <property type="molecule type" value="Genomic_DNA"/>
</dbReference>
<name>A0A7X3FNH1_9BACL</name>
<comment type="caution">
    <text evidence="2">The sequence shown here is derived from an EMBL/GenBank/DDBJ whole genome shotgun (WGS) entry which is preliminary data.</text>
</comment>
<organism evidence="2 3">
    <name type="scientific">Paenibacillus lutrae</name>
    <dbReference type="NCBI Taxonomy" id="2078573"/>
    <lineage>
        <taxon>Bacteria</taxon>
        <taxon>Bacillati</taxon>
        <taxon>Bacillota</taxon>
        <taxon>Bacilli</taxon>
        <taxon>Bacillales</taxon>
        <taxon>Paenibacillaceae</taxon>
        <taxon>Paenibacillus</taxon>
    </lineage>
</organism>
<keyword evidence="1" id="KW-0472">Membrane</keyword>
<feature type="transmembrane region" description="Helical" evidence="1">
    <location>
        <begin position="47"/>
        <end position="70"/>
    </location>
</feature>
<gene>
    <name evidence="2" type="ORF">EDM21_24335</name>
</gene>
<feature type="transmembrane region" description="Helical" evidence="1">
    <location>
        <begin position="153"/>
        <end position="174"/>
    </location>
</feature>
<dbReference type="AlphaFoldDB" id="A0A7X3FNH1"/>
<dbReference type="Pfam" id="PF13803">
    <property type="entry name" value="DUF4184"/>
    <property type="match status" value="1"/>
</dbReference>
<evidence type="ECO:0000256" key="1">
    <source>
        <dbReference type="SAM" id="Phobius"/>
    </source>
</evidence>
<keyword evidence="1" id="KW-1133">Transmembrane helix</keyword>
<sequence>MPFTFAHPLYAGPLKLIFPRYLSLTGLILGSMSPDFEYFIALEPYRFIGHSVAGLFLQAIPLSILLAYVVHYILKIPLIDHLPATAQLENKARGLLRDWKLNSLRKWFVFLLSVIIGFYSHVLLDAFTHGAGFFVSKFGILQSTIMNVPLYKILQHTLSIAGLLTEGLLVFLLWKKAEPIDRPAGRILSGKRGYWVPAGLVTMATVILKVTLTSSTNYIGILVVSPITGFFIGLVAASIWVRRSVHKVNK</sequence>
<evidence type="ECO:0000313" key="3">
    <source>
        <dbReference type="Proteomes" id="UP000490800"/>
    </source>
</evidence>
<evidence type="ECO:0000313" key="2">
    <source>
        <dbReference type="EMBL" id="MVP02599.1"/>
    </source>
</evidence>
<protein>
    <submittedName>
        <fullName evidence="2">DUF4184 family protein</fullName>
    </submittedName>
</protein>
<keyword evidence="1" id="KW-0812">Transmembrane</keyword>
<dbReference type="OrthoDB" id="8481923at2"/>
<feature type="transmembrane region" description="Helical" evidence="1">
    <location>
        <begin position="194"/>
        <end position="212"/>
    </location>
</feature>